<proteinExistence type="predicted"/>
<accession>A0AAD8A8Y8</accession>
<organism evidence="2 3">
    <name type="scientific">Diploptera punctata</name>
    <name type="common">Pacific beetle cockroach</name>
    <dbReference type="NCBI Taxonomy" id="6984"/>
    <lineage>
        <taxon>Eukaryota</taxon>
        <taxon>Metazoa</taxon>
        <taxon>Ecdysozoa</taxon>
        <taxon>Arthropoda</taxon>
        <taxon>Hexapoda</taxon>
        <taxon>Insecta</taxon>
        <taxon>Pterygota</taxon>
        <taxon>Neoptera</taxon>
        <taxon>Polyneoptera</taxon>
        <taxon>Dictyoptera</taxon>
        <taxon>Blattodea</taxon>
        <taxon>Blaberoidea</taxon>
        <taxon>Blaberidae</taxon>
        <taxon>Diplopterinae</taxon>
        <taxon>Diploptera</taxon>
    </lineage>
</organism>
<keyword evidence="1" id="KW-1133">Transmembrane helix</keyword>
<name>A0AAD8A8Y8_DIPPU</name>
<evidence type="ECO:0000313" key="3">
    <source>
        <dbReference type="Proteomes" id="UP001233999"/>
    </source>
</evidence>
<feature type="non-terminal residue" evidence="2">
    <location>
        <position position="155"/>
    </location>
</feature>
<protein>
    <submittedName>
        <fullName evidence="2">Uncharacterized protein</fullName>
    </submittedName>
</protein>
<reference evidence="2" key="1">
    <citation type="journal article" date="2023" name="IScience">
        <title>Live-bearing cockroach genome reveals convergent evolutionary mechanisms linked to viviparity in insects and beyond.</title>
        <authorList>
            <person name="Fouks B."/>
            <person name="Harrison M.C."/>
            <person name="Mikhailova A.A."/>
            <person name="Marchal E."/>
            <person name="English S."/>
            <person name="Carruthers M."/>
            <person name="Jennings E.C."/>
            <person name="Chiamaka E.L."/>
            <person name="Frigard R.A."/>
            <person name="Pippel M."/>
            <person name="Attardo G.M."/>
            <person name="Benoit J.B."/>
            <person name="Bornberg-Bauer E."/>
            <person name="Tobe S.S."/>
        </authorList>
    </citation>
    <scope>NUCLEOTIDE SEQUENCE</scope>
    <source>
        <strain evidence="2">Stay&amp;Tobe</strain>
    </source>
</reference>
<comment type="caution">
    <text evidence="2">The sequence shown here is derived from an EMBL/GenBank/DDBJ whole genome shotgun (WGS) entry which is preliminary data.</text>
</comment>
<reference evidence="2" key="2">
    <citation type="submission" date="2023-05" db="EMBL/GenBank/DDBJ databases">
        <authorList>
            <person name="Fouks B."/>
        </authorList>
    </citation>
    <scope>NUCLEOTIDE SEQUENCE</scope>
    <source>
        <strain evidence="2">Stay&amp;Tobe</strain>
        <tissue evidence="2">Testes</tissue>
    </source>
</reference>
<keyword evidence="1" id="KW-0812">Transmembrane</keyword>
<evidence type="ECO:0000313" key="2">
    <source>
        <dbReference type="EMBL" id="KAJ9594696.1"/>
    </source>
</evidence>
<keyword evidence="1" id="KW-0472">Membrane</keyword>
<dbReference type="EMBL" id="JASPKZ010002725">
    <property type="protein sequence ID" value="KAJ9594696.1"/>
    <property type="molecule type" value="Genomic_DNA"/>
</dbReference>
<feature type="transmembrane region" description="Helical" evidence="1">
    <location>
        <begin position="64"/>
        <end position="86"/>
    </location>
</feature>
<gene>
    <name evidence="2" type="ORF">L9F63_014030</name>
</gene>
<keyword evidence="3" id="KW-1185">Reference proteome</keyword>
<dbReference type="AlphaFoldDB" id="A0AAD8A8Y8"/>
<evidence type="ECO:0000256" key="1">
    <source>
        <dbReference type="SAM" id="Phobius"/>
    </source>
</evidence>
<feature type="non-terminal residue" evidence="2">
    <location>
        <position position="1"/>
    </location>
</feature>
<sequence>ILKFMFLSVVMKIMSYDVFWISNQKSPSLSNLQLRHLPIDPWVFPLVLFLVASNSKYHSAIFPLAFLVLHVIIIIGLIGNIGLFLFHSRPIFSFIIMLNIGLQPQYSGYSPRTYSLFNKLFTALTARFCMVVEVNGLGPHPTGPGLVAACSRGPL</sequence>
<dbReference type="Proteomes" id="UP001233999">
    <property type="component" value="Unassembled WGS sequence"/>
</dbReference>